<dbReference type="InterPro" id="IPR000182">
    <property type="entry name" value="GNAT_dom"/>
</dbReference>
<comment type="caution">
    <text evidence="2">The sequence shown here is derived from an EMBL/GenBank/DDBJ whole genome shotgun (WGS) entry which is preliminary data.</text>
</comment>
<evidence type="ECO:0000259" key="1">
    <source>
        <dbReference type="PROSITE" id="PS51186"/>
    </source>
</evidence>
<dbReference type="SUPFAM" id="SSF55729">
    <property type="entry name" value="Acyl-CoA N-acyltransferases (Nat)"/>
    <property type="match status" value="1"/>
</dbReference>
<gene>
    <name evidence="2" type="ORF">CVIRNUC_000976</name>
</gene>
<evidence type="ECO:0000313" key="3">
    <source>
        <dbReference type="Proteomes" id="UP001314263"/>
    </source>
</evidence>
<dbReference type="InterPro" id="IPR016181">
    <property type="entry name" value="Acyl_CoA_acyltransferase"/>
</dbReference>
<dbReference type="PANTHER" id="PTHR42791:SF1">
    <property type="entry name" value="N-ACETYLTRANSFERASE DOMAIN-CONTAINING PROTEIN"/>
    <property type="match status" value="1"/>
</dbReference>
<protein>
    <recommendedName>
        <fullName evidence="1">N-acetyltransferase domain-containing protein</fullName>
    </recommendedName>
</protein>
<keyword evidence="3" id="KW-1185">Reference proteome</keyword>
<dbReference type="Pfam" id="PF13508">
    <property type="entry name" value="Acetyltransf_7"/>
    <property type="match status" value="1"/>
</dbReference>
<dbReference type="Proteomes" id="UP001314263">
    <property type="component" value="Unassembled WGS sequence"/>
</dbReference>
<dbReference type="EMBL" id="CAUYUE010000002">
    <property type="protein sequence ID" value="CAK0737979.1"/>
    <property type="molecule type" value="Genomic_DNA"/>
</dbReference>
<accession>A0AAV1HRV2</accession>
<sequence length="211" mass="23462">MGEVVQFISNGTEALSVRDTVGLSMAHDPVARYIAKESHMAAFWDALISVYWSPKPRELHLMTKDCKSVVFARFHPEEKVSGLQAVLRDLRTVPTGKLSKLLAAIQLGQKIDRGKAAFAREVGPYIYVFVIGTRPECQNMGLGSILMRHINAIADSKGLPCYLESSSEKSRRFYERHGYHVRETVFMDKGAPPLFLMSRPPGSACSKGCTE</sequence>
<dbReference type="GO" id="GO:0016747">
    <property type="term" value="F:acyltransferase activity, transferring groups other than amino-acyl groups"/>
    <property type="evidence" value="ECO:0007669"/>
    <property type="project" value="InterPro"/>
</dbReference>
<dbReference type="AlphaFoldDB" id="A0AAV1HRV2"/>
<reference evidence="2 3" key="1">
    <citation type="submission" date="2023-10" db="EMBL/GenBank/DDBJ databases">
        <authorList>
            <person name="Maclean D."/>
            <person name="Macfadyen A."/>
        </authorList>
    </citation>
    <scope>NUCLEOTIDE SEQUENCE [LARGE SCALE GENOMIC DNA]</scope>
</reference>
<feature type="domain" description="N-acetyltransferase" evidence="1">
    <location>
        <begin position="57"/>
        <end position="202"/>
    </location>
</feature>
<proteinExistence type="predicted"/>
<dbReference type="PROSITE" id="PS51186">
    <property type="entry name" value="GNAT"/>
    <property type="match status" value="1"/>
</dbReference>
<dbReference type="InterPro" id="IPR052523">
    <property type="entry name" value="Trichothecene_AcTrans"/>
</dbReference>
<dbReference type="CDD" id="cd04301">
    <property type="entry name" value="NAT_SF"/>
    <property type="match status" value="1"/>
</dbReference>
<evidence type="ECO:0000313" key="2">
    <source>
        <dbReference type="EMBL" id="CAK0737979.1"/>
    </source>
</evidence>
<dbReference type="PANTHER" id="PTHR42791">
    <property type="entry name" value="GNAT FAMILY ACETYLTRANSFERASE"/>
    <property type="match status" value="1"/>
</dbReference>
<dbReference type="Gene3D" id="3.40.630.30">
    <property type="match status" value="1"/>
</dbReference>
<organism evidence="2 3">
    <name type="scientific">Coccomyxa viridis</name>
    <dbReference type="NCBI Taxonomy" id="1274662"/>
    <lineage>
        <taxon>Eukaryota</taxon>
        <taxon>Viridiplantae</taxon>
        <taxon>Chlorophyta</taxon>
        <taxon>core chlorophytes</taxon>
        <taxon>Trebouxiophyceae</taxon>
        <taxon>Trebouxiophyceae incertae sedis</taxon>
        <taxon>Coccomyxaceae</taxon>
        <taxon>Coccomyxa</taxon>
    </lineage>
</organism>
<name>A0AAV1HRV2_9CHLO</name>